<keyword evidence="1" id="KW-0328">Glycosyltransferase</keyword>
<proteinExistence type="predicted"/>
<dbReference type="InterPro" id="IPR002201">
    <property type="entry name" value="Glyco_trans_9"/>
</dbReference>
<evidence type="ECO:0000313" key="3">
    <source>
        <dbReference type="EMBL" id="ACL24721.1"/>
    </source>
</evidence>
<dbReference type="EMBL" id="CP001337">
    <property type="protein sequence ID" value="ACL24721.1"/>
    <property type="molecule type" value="Genomic_DNA"/>
</dbReference>
<keyword evidence="4" id="KW-1185">Reference proteome</keyword>
<dbReference type="STRING" id="326427.Cagg_1824"/>
<dbReference type="CAZy" id="GT9">
    <property type="family name" value="Glycosyltransferase Family 9"/>
</dbReference>
<accession>B8GB93</accession>
<dbReference type="CDD" id="cd03789">
    <property type="entry name" value="GT9_LPS_heptosyltransferase"/>
    <property type="match status" value="1"/>
</dbReference>
<sequence>MTRVTGLRLRTHPSTMRALFLHLLATVAQPLVRRANAHPPRRILIIKPDHLGDLLLATPALAALRAALPTAHITALVGPWAAPMWQRSPELDALVTLPFPAFDRSAAKPSRLAPYLLLLREALRLRRQRFDAALIMRDDHWWGAALALLAGIPRRIGFAHPLCRPLLSEALDYHPRQHVTQQALDLVAALTGHRPPPAPLRFSPTPAAREWAAAWHQTHVAPNEQLIIIHPGTGGPTKHWLHSYWIALIQSLRRPRRRFLLTGSPAEHAALAALATELPDVSLLSSEMTIDRLAALFAYAELVIGVDSGPLHIAVSQGVPTIHLFGPSDPLRFGPWGDGSRHHVLSAGIACSPCGVFAACPRATDPPECMVALTPAHVVAAAETLLATVR</sequence>
<dbReference type="GO" id="GO:0009244">
    <property type="term" value="P:lipopolysaccharide core region biosynthetic process"/>
    <property type="evidence" value="ECO:0007669"/>
    <property type="project" value="TreeGrafter"/>
</dbReference>
<gene>
    <name evidence="3" type="ordered locus">Cagg_1824</name>
</gene>
<dbReference type="Gene3D" id="3.40.50.2000">
    <property type="entry name" value="Glycogen Phosphorylase B"/>
    <property type="match status" value="2"/>
</dbReference>
<reference evidence="3" key="1">
    <citation type="submission" date="2008-12" db="EMBL/GenBank/DDBJ databases">
        <title>Complete sequence of Chloroflexus aggregans DSM 9485.</title>
        <authorList>
            <consortium name="US DOE Joint Genome Institute"/>
            <person name="Lucas S."/>
            <person name="Copeland A."/>
            <person name="Lapidus A."/>
            <person name="Glavina del Rio T."/>
            <person name="Dalin E."/>
            <person name="Tice H."/>
            <person name="Pitluck S."/>
            <person name="Foster B."/>
            <person name="Larimer F."/>
            <person name="Land M."/>
            <person name="Hauser L."/>
            <person name="Kyrpides N."/>
            <person name="Mikhailova N."/>
            <person name="Bryant D."/>
            <person name="Richardson P."/>
        </authorList>
    </citation>
    <scope>NUCLEOTIDE SEQUENCE</scope>
    <source>
        <strain evidence="3">DSM 9485</strain>
    </source>
</reference>
<evidence type="ECO:0000256" key="1">
    <source>
        <dbReference type="ARBA" id="ARBA00022676"/>
    </source>
</evidence>
<dbReference type="AlphaFoldDB" id="B8GB93"/>
<organism evidence="3 4">
    <name type="scientific">Chloroflexus aggregans (strain MD-66 / DSM 9485)</name>
    <dbReference type="NCBI Taxonomy" id="326427"/>
    <lineage>
        <taxon>Bacteria</taxon>
        <taxon>Bacillati</taxon>
        <taxon>Chloroflexota</taxon>
        <taxon>Chloroflexia</taxon>
        <taxon>Chloroflexales</taxon>
        <taxon>Chloroflexineae</taxon>
        <taxon>Chloroflexaceae</taxon>
        <taxon>Chloroflexus</taxon>
    </lineage>
</organism>
<protein>
    <submittedName>
        <fullName evidence="3">Glycosyl transferase family 9</fullName>
    </submittedName>
</protein>
<dbReference type="Pfam" id="PF01075">
    <property type="entry name" value="Glyco_transf_9"/>
    <property type="match status" value="1"/>
</dbReference>
<dbReference type="SUPFAM" id="SSF53756">
    <property type="entry name" value="UDP-Glycosyltransferase/glycogen phosphorylase"/>
    <property type="match status" value="1"/>
</dbReference>
<evidence type="ECO:0000256" key="2">
    <source>
        <dbReference type="ARBA" id="ARBA00022679"/>
    </source>
</evidence>
<dbReference type="Proteomes" id="UP000002508">
    <property type="component" value="Chromosome"/>
</dbReference>
<dbReference type="eggNOG" id="COG0859">
    <property type="taxonomic scope" value="Bacteria"/>
</dbReference>
<keyword evidence="2 3" id="KW-0808">Transferase</keyword>
<dbReference type="GO" id="GO:0005829">
    <property type="term" value="C:cytosol"/>
    <property type="evidence" value="ECO:0007669"/>
    <property type="project" value="TreeGrafter"/>
</dbReference>
<evidence type="ECO:0000313" key="4">
    <source>
        <dbReference type="Proteomes" id="UP000002508"/>
    </source>
</evidence>
<dbReference type="PANTHER" id="PTHR30160">
    <property type="entry name" value="TETRAACYLDISACCHARIDE 4'-KINASE-RELATED"/>
    <property type="match status" value="1"/>
</dbReference>
<dbReference type="GO" id="GO:0008713">
    <property type="term" value="F:ADP-heptose-lipopolysaccharide heptosyltransferase activity"/>
    <property type="evidence" value="ECO:0007669"/>
    <property type="project" value="TreeGrafter"/>
</dbReference>
<dbReference type="PANTHER" id="PTHR30160:SF1">
    <property type="entry name" value="LIPOPOLYSACCHARIDE 1,2-N-ACETYLGLUCOSAMINETRANSFERASE-RELATED"/>
    <property type="match status" value="1"/>
</dbReference>
<dbReference type="KEGG" id="cag:Cagg_1824"/>
<dbReference type="InterPro" id="IPR051199">
    <property type="entry name" value="LPS_LOS_Heptosyltrfase"/>
</dbReference>
<name>B8GB93_CHLAD</name>
<dbReference type="HOGENOM" id="CLU_038371_0_0_0"/>